<evidence type="ECO:0000256" key="1">
    <source>
        <dbReference type="ARBA" id="ARBA00004442"/>
    </source>
</evidence>
<keyword evidence="3" id="KW-0732">Signal</keyword>
<dbReference type="PROSITE" id="PS51257">
    <property type="entry name" value="PROKAR_LIPOPROTEIN"/>
    <property type="match status" value="1"/>
</dbReference>
<comment type="subcellular location">
    <subcellularLocation>
        <location evidence="1">Cell outer membrane</location>
    </subcellularLocation>
</comment>
<keyword evidence="4" id="KW-0472">Membrane</keyword>
<dbReference type="InterPro" id="IPR011990">
    <property type="entry name" value="TPR-like_helical_dom_sf"/>
</dbReference>
<dbReference type="Proteomes" id="UP000829517">
    <property type="component" value="Unassembled WGS sequence"/>
</dbReference>
<evidence type="ECO:0000259" key="6">
    <source>
        <dbReference type="Pfam" id="PF07980"/>
    </source>
</evidence>
<dbReference type="Gene3D" id="1.25.40.390">
    <property type="match status" value="1"/>
</dbReference>
<accession>A0ABS9IZ43</accession>
<keyword evidence="9" id="KW-1185">Reference proteome</keyword>
<feature type="domain" description="SusD-like N-terminal" evidence="7">
    <location>
        <begin position="60"/>
        <end position="220"/>
    </location>
</feature>
<evidence type="ECO:0000313" key="9">
    <source>
        <dbReference type="Proteomes" id="UP000829517"/>
    </source>
</evidence>
<evidence type="ECO:0000256" key="5">
    <source>
        <dbReference type="ARBA" id="ARBA00023237"/>
    </source>
</evidence>
<organism evidence="8 9">
    <name type="scientific">Joostella atrarenae</name>
    <dbReference type="NCBI Taxonomy" id="679257"/>
    <lineage>
        <taxon>Bacteria</taxon>
        <taxon>Pseudomonadati</taxon>
        <taxon>Bacteroidota</taxon>
        <taxon>Flavobacteriia</taxon>
        <taxon>Flavobacteriales</taxon>
        <taxon>Flavobacteriaceae</taxon>
        <taxon>Joostella</taxon>
    </lineage>
</organism>
<keyword evidence="5" id="KW-0998">Cell outer membrane</keyword>
<dbReference type="Pfam" id="PF07980">
    <property type="entry name" value="SusD_RagB"/>
    <property type="match status" value="1"/>
</dbReference>
<comment type="similarity">
    <text evidence="2">Belongs to the SusD family.</text>
</comment>
<dbReference type="CDD" id="cd08977">
    <property type="entry name" value="SusD"/>
    <property type="match status" value="1"/>
</dbReference>
<evidence type="ECO:0000313" key="8">
    <source>
        <dbReference type="EMBL" id="MCF8713451.1"/>
    </source>
</evidence>
<dbReference type="RefSeq" id="WP_236957422.1">
    <property type="nucleotide sequence ID" value="NZ_JAETXX010000001.1"/>
</dbReference>
<dbReference type="Pfam" id="PF14322">
    <property type="entry name" value="SusD-like_3"/>
    <property type="match status" value="1"/>
</dbReference>
<dbReference type="InterPro" id="IPR033985">
    <property type="entry name" value="SusD-like_N"/>
</dbReference>
<evidence type="ECO:0000256" key="2">
    <source>
        <dbReference type="ARBA" id="ARBA00006275"/>
    </source>
</evidence>
<evidence type="ECO:0000256" key="4">
    <source>
        <dbReference type="ARBA" id="ARBA00023136"/>
    </source>
</evidence>
<comment type="caution">
    <text evidence="8">The sequence shown here is derived from an EMBL/GenBank/DDBJ whole genome shotgun (WGS) entry which is preliminary data.</text>
</comment>
<gene>
    <name evidence="8" type="ORF">JM658_01305</name>
</gene>
<name>A0ABS9IZ43_9FLAO</name>
<feature type="domain" description="RagB/SusD" evidence="6">
    <location>
        <begin position="350"/>
        <end position="508"/>
    </location>
</feature>
<evidence type="ECO:0000256" key="3">
    <source>
        <dbReference type="ARBA" id="ARBA00022729"/>
    </source>
</evidence>
<protein>
    <submittedName>
        <fullName evidence="8">RagB/SusD family nutrient uptake outer membrane protein</fullName>
    </submittedName>
</protein>
<proteinExistence type="inferred from homology"/>
<dbReference type="EMBL" id="JAETXX010000001">
    <property type="protein sequence ID" value="MCF8713451.1"/>
    <property type="molecule type" value="Genomic_DNA"/>
</dbReference>
<reference evidence="8 9" key="1">
    <citation type="submission" date="2021-01" db="EMBL/GenBank/DDBJ databases">
        <title>Genome sequencing of Joostella atrarenae M1-2 (= KCTC 23194).</title>
        <authorList>
            <person name="Zakaria M.R."/>
            <person name="Lam M.Q."/>
            <person name="Chong C.S."/>
        </authorList>
    </citation>
    <scope>NUCLEOTIDE SEQUENCE [LARGE SCALE GENOMIC DNA]</scope>
    <source>
        <strain evidence="8 9">M1-2</strain>
    </source>
</reference>
<evidence type="ECO:0000259" key="7">
    <source>
        <dbReference type="Pfam" id="PF14322"/>
    </source>
</evidence>
<dbReference type="InterPro" id="IPR012944">
    <property type="entry name" value="SusD_RagB_dom"/>
</dbReference>
<sequence>MKNFKYLVLLMTLVLASCSDLEEEPLGTLSPDGFVQSPDDIQSLVNGAIGNMATEAYWGRKLSLSIMVRGDMVSIGDQGTSARRKEVDNFTMNADNGMVSEFWPKSYQIIAGCNEAISASSNLSDSPAQIDPIRAQANFFRAYAYFHLVRLFGDIPYLENTVTVETFDDFKNIEKSTAAEVYTKIIADLQEAKTYLPEQQSNKSLPSKATAAAYLASVYLTMENYEMAYKEAKYVIDNEGKFGLGLENDFQDLFNADKQGGQSEVLLQLAYNGQSDGDTGRDYTGALTGIRANERGDIGGGWSVTVPKIGVYNTWDGRDYRKAVSLDTTGIFNGVVEPFTKFPDFDSRNVASAYIAKYTRFIGATGDSNGRTTSFNYPLMRYAEVLLIAAEALNETSPGSAEATSYVNRVRTRARNGNPNATGFPEDAMSGLSKDAFRDMVLEERKWELAFEFKRWYDIKRRKLGNEVFSTGSLDPQPNFDASRDYLFPLPADELERNPNLQPNNTGY</sequence>
<dbReference type="SUPFAM" id="SSF48452">
    <property type="entry name" value="TPR-like"/>
    <property type="match status" value="1"/>
</dbReference>